<evidence type="ECO:0000313" key="2">
    <source>
        <dbReference type="Proteomes" id="UP000515121"/>
    </source>
</evidence>
<sequence length="139" mass="15554">MGDRTLCCPNFETAASFRLFGIELINHSVSLTQLERAPRQLFTMTTGTTEGHGPSTLSPTDSDQTSDISKDSKEKKQEQLQLSAKEIRSRQSCSSSTRSCTKVQMQEVAAVRAVVLAMLEVYELERMFDIKGELHPRIK</sequence>
<protein>
    <submittedName>
        <fullName evidence="3">Auxin response factor 9-like</fullName>
    </submittedName>
</protein>
<proteinExistence type="predicted"/>
<feature type="region of interest" description="Disordered" evidence="1">
    <location>
        <begin position="41"/>
        <end position="99"/>
    </location>
</feature>
<feature type="compositionally biased region" description="Polar residues" evidence="1">
    <location>
        <begin position="42"/>
        <end position="67"/>
    </location>
</feature>
<reference evidence="3" key="1">
    <citation type="submission" date="2025-08" db="UniProtKB">
        <authorList>
            <consortium name="RefSeq"/>
        </authorList>
    </citation>
    <scope>IDENTIFICATION</scope>
    <source>
        <tissue evidence="3">Fruit stalk</tissue>
    </source>
</reference>
<evidence type="ECO:0000313" key="3">
    <source>
        <dbReference type="RefSeq" id="XP_022756256.1"/>
    </source>
</evidence>
<keyword evidence="2" id="KW-1185">Reference proteome</keyword>
<accession>A0A6P5ZV50</accession>
<dbReference type="Proteomes" id="UP000515121">
    <property type="component" value="Unplaced"/>
</dbReference>
<feature type="compositionally biased region" description="Basic and acidic residues" evidence="1">
    <location>
        <begin position="68"/>
        <end position="78"/>
    </location>
</feature>
<dbReference type="AlphaFoldDB" id="A0A6P5ZV50"/>
<organism evidence="2 3">
    <name type="scientific">Durio zibethinus</name>
    <name type="common">Durian</name>
    <dbReference type="NCBI Taxonomy" id="66656"/>
    <lineage>
        <taxon>Eukaryota</taxon>
        <taxon>Viridiplantae</taxon>
        <taxon>Streptophyta</taxon>
        <taxon>Embryophyta</taxon>
        <taxon>Tracheophyta</taxon>
        <taxon>Spermatophyta</taxon>
        <taxon>Magnoliopsida</taxon>
        <taxon>eudicotyledons</taxon>
        <taxon>Gunneridae</taxon>
        <taxon>Pentapetalae</taxon>
        <taxon>rosids</taxon>
        <taxon>malvids</taxon>
        <taxon>Malvales</taxon>
        <taxon>Malvaceae</taxon>
        <taxon>Helicteroideae</taxon>
        <taxon>Durio</taxon>
    </lineage>
</organism>
<dbReference type="KEGG" id="dzi:111303973"/>
<dbReference type="GeneID" id="111303973"/>
<gene>
    <name evidence="3" type="primary">LOC111303973</name>
</gene>
<evidence type="ECO:0000256" key="1">
    <source>
        <dbReference type="SAM" id="MobiDB-lite"/>
    </source>
</evidence>
<name>A0A6P5ZV50_DURZI</name>
<dbReference type="RefSeq" id="XP_022756256.1">
    <property type="nucleotide sequence ID" value="XM_022900521.1"/>
</dbReference>
<feature type="compositionally biased region" description="Low complexity" evidence="1">
    <location>
        <begin position="90"/>
        <end position="99"/>
    </location>
</feature>